<sequence>MQNNESDAVEGIALTTDPEPRDVRAVTEYMTVLPNGPRVEDADDLYCVVSQSGGEYTVDARTGACDCPDATHNLDDELCKHARRVAIIRGERPFPAVPVADVDDQIGIHVRGGLTLATLTGSDTPRRLVADGGRVEPREPLTPGERPPECDCSPYAEELPCFPCYRAGFRSPADVTAENDD</sequence>
<keyword evidence="1" id="KW-0479">Metal-binding</keyword>
<protein>
    <recommendedName>
        <fullName evidence="3">SWIM-type domain-containing protein</fullName>
    </recommendedName>
</protein>
<proteinExistence type="predicted"/>
<evidence type="ECO:0000313" key="4">
    <source>
        <dbReference type="EMBL" id="MFC6823494.1"/>
    </source>
</evidence>
<keyword evidence="1" id="KW-0862">Zinc</keyword>
<dbReference type="AlphaFoldDB" id="A0ABD5TSK1"/>
<comment type="caution">
    <text evidence="4">The sequence shown here is derived from an EMBL/GenBank/DDBJ whole genome shotgun (WGS) entry which is preliminary data.</text>
</comment>
<dbReference type="Proteomes" id="UP001596408">
    <property type="component" value="Unassembled WGS sequence"/>
</dbReference>
<dbReference type="InterPro" id="IPR007527">
    <property type="entry name" value="Znf_SWIM"/>
</dbReference>
<accession>A0ABD5TSK1</accession>
<evidence type="ECO:0000256" key="2">
    <source>
        <dbReference type="SAM" id="MobiDB-lite"/>
    </source>
</evidence>
<keyword evidence="5" id="KW-1185">Reference proteome</keyword>
<feature type="domain" description="SWIM-type" evidence="3">
    <location>
        <begin position="56"/>
        <end position="90"/>
    </location>
</feature>
<evidence type="ECO:0000256" key="1">
    <source>
        <dbReference type="PROSITE-ProRule" id="PRU00325"/>
    </source>
</evidence>
<name>A0ABD5TSK1_9EURY</name>
<dbReference type="PROSITE" id="PS50966">
    <property type="entry name" value="ZF_SWIM"/>
    <property type="match status" value="1"/>
</dbReference>
<reference evidence="4 5" key="1">
    <citation type="journal article" date="2019" name="Int. J. Syst. Evol. Microbiol.">
        <title>The Global Catalogue of Microorganisms (GCM) 10K type strain sequencing project: providing services to taxonomists for standard genome sequencing and annotation.</title>
        <authorList>
            <consortium name="The Broad Institute Genomics Platform"/>
            <consortium name="The Broad Institute Genome Sequencing Center for Infectious Disease"/>
            <person name="Wu L."/>
            <person name="Ma J."/>
        </authorList>
    </citation>
    <scope>NUCLEOTIDE SEQUENCE [LARGE SCALE GENOMIC DNA]</scope>
    <source>
        <strain evidence="4 5">YIM 94188</strain>
    </source>
</reference>
<gene>
    <name evidence="4" type="ORF">ACFQEV_00520</name>
</gene>
<dbReference type="RefSeq" id="WP_379691926.1">
    <property type="nucleotide sequence ID" value="NZ_JBHSXH010000003.1"/>
</dbReference>
<organism evidence="4 5">
    <name type="scientific">Halopelagius fulvigenes</name>
    <dbReference type="NCBI Taxonomy" id="1198324"/>
    <lineage>
        <taxon>Archaea</taxon>
        <taxon>Methanobacteriati</taxon>
        <taxon>Methanobacteriota</taxon>
        <taxon>Stenosarchaea group</taxon>
        <taxon>Halobacteria</taxon>
        <taxon>Halobacteriales</taxon>
        <taxon>Haloferacaceae</taxon>
    </lineage>
</organism>
<evidence type="ECO:0000259" key="3">
    <source>
        <dbReference type="PROSITE" id="PS50966"/>
    </source>
</evidence>
<feature type="region of interest" description="Disordered" evidence="2">
    <location>
        <begin position="124"/>
        <end position="150"/>
    </location>
</feature>
<dbReference type="EMBL" id="JBHSXH010000003">
    <property type="protein sequence ID" value="MFC6823494.1"/>
    <property type="molecule type" value="Genomic_DNA"/>
</dbReference>
<feature type="compositionally biased region" description="Basic and acidic residues" evidence="2">
    <location>
        <begin position="124"/>
        <end position="139"/>
    </location>
</feature>
<evidence type="ECO:0000313" key="5">
    <source>
        <dbReference type="Proteomes" id="UP001596408"/>
    </source>
</evidence>
<keyword evidence="1" id="KW-0863">Zinc-finger</keyword>
<dbReference type="GO" id="GO:0008270">
    <property type="term" value="F:zinc ion binding"/>
    <property type="evidence" value="ECO:0007669"/>
    <property type="project" value="UniProtKB-KW"/>
</dbReference>